<dbReference type="GO" id="GO:0071014">
    <property type="term" value="C:post-mRNA release spliceosomal complex"/>
    <property type="evidence" value="ECO:0007669"/>
    <property type="project" value="TreeGrafter"/>
</dbReference>
<name>A0A194QHU6_PAPXU</name>
<evidence type="ECO:0000313" key="2">
    <source>
        <dbReference type="EMBL" id="KPJ05128.1"/>
    </source>
</evidence>
<proteinExistence type="inferred from homology"/>
<accession>A0A194QHU6</accession>
<gene>
    <name evidence="2" type="ORF">RR46_03965</name>
</gene>
<evidence type="ECO:0000256" key="1">
    <source>
        <dbReference type="ARBA" id="ARBA00005595"/>
    </source>
</evidence>
<dbReference type="Pfam" id="PF04502">
    <property type="entry name" value="Saf4_Yju2"/>
    <property type="match status" value="1"/>
</dbReference>
<dbReference type="AlphaFoldDB" id="A0A194QHU6"/>
<sequence>MGERKGQNLYYPPDYDPKVGGLNKFQGTHALRERARKLHMGILIIRFEMPYNIWCDGCQNHIGMGVRYNAEKKKIGMYYSTPVYQFRMKCHLCDNHFEIKTDPGNLDYVIVSGARRQENRWDPTENGQIVPETKETQKRLFDDAMFKLEHKTGDVDLSKLDKPRLGKLVGRNETVWKDDYEANCSLRRIFRKRRKELEESAISDGLLLNKSSLDINLLPENEEDRNLASLLALRPSRSIEESHKNVRNKILNSPALPSSSGLITSFGGLKKEESLSKNSSLTRNILGITVKRNKEGTTDLCSTEKKADENTKEDIKLSDKCKNNNNREMLKENRTISLVGDYGSSGESSDG</sequence>
<keyword evidence="3" id="KW-1185">Reference proteome</keyword>
<dbReference type="InterPro" id="IPR007590">
    <property type="entry name" value="Saf4/Yju2"/>
</dbReference>
<dbReference type="EMBL" id="KQ458761">
    <property type="protein sequence ID" value="KPJ05128.1"/>
    <property type="molecule type" value="Genomic_DNA"/>
</dbReference>
<reference evidence="2 3" key="1">
    <citation type="journal article" date="2015" name="Nat. Commun.">
        <title>Outbred genome sequencing and CRISPR/Cas9 gene editing in butterflies.</title>
        <authorList>
            <person name="Li X."/>
            <person name="Fan D."/>
            <person name="Zhang W."/>
            <person name="Liu G."/>
            <person name="Zhang L."/>
            <person name="Zhao L."/>
            <person name="Fang X."/>
            <person name="Chen L."/>
            <person name="Dong Y."/>
            <person name="Chen Y."/>
            <person name="Ding Y."/>
            <person name="Zhao R."/>
            <person name="Feng M."/>
            <person name="Zhu Y."/>
            <person name="Feng Y."/>
            <person name="Jiang X."/>
            <person name="Zhu D."/>
            <person name="Xiang H."/>
            <person name="Feng X."/>
            <person name="Li S."/>
            <person name="Wang J."/>
            <person name="Zhang G."/>
            <person name="Kronforst M.R."/>
            <person name="Wang W."/>
        </authorList>
    </citation>
    <scope>NUCLEOTIDE SEQUENCE [LARGE SCALE GENOMIC DNA]</scope>
    <source>
        <strain evidence="2">Ya'a_city_454_Px</strain>
        <tissue evidence="2">Whole body</tissue>
    </source>
</reference>
<dbReference type="GO" id="GO:0005684">
    <property type="term" value="C:U2-type spliceosomal complex"/>
    <property type="evidence" value="ECO:0007669"/>
    <property type="project" value="TreeGrafter"/>
</dbReference>
<dbReference type="PANTHER" id="PTHR12111">
    <property type="entry name" value="SPLICING FACTOR YJU2"/>
    <property type="match status" value="1"/>
</dbReference>
<organism evidence="2 3">
    <name type="scientific">Papilio xuthus</name>
    <name type="common">Asian swallowtail butterfly</name>
    <dbReference type="NCBI Taxonomy" id="66420"/>
    <lineage>
        <taxon>Eukaryota</taxon>
        <taxon>Metazoa</taxon>
        <taxon>Ecdysozoa</taxon>
        <taxon>Arthropoda</taxon>
        <taxon>Hexapoda</taxon>
        <taxon>Insecta</taxon>
        <taxon>Pterygota</taxon>
        <taxon>Neoptera</taxon>
        <taxon>Endopterygota</taxon>
        <taxon>Lepidoptera</taxon>
        <taxon>Glossata</taxon>
        <taxon>Ditrysia</taxon>
        <taxon>Papilionoidea</taxon>
        <taxon>Papilionidae</taxon>
        <taxon>Papilioninae</taxon>
        <taxon>Papilio</taxon>
    </lineage>
</organism>
<dbReference type="PANTHER" id="PTHR12111:SF2">
    <property type="entry name" value="SPLICING FACTOR YJU2B-RELATED"/>
    <property type="match status" value="1"/>
</dbReference>
<dbReference type="GO" id="GO:0000398">
    <property type="term" value="P:mRNA splicing, via spliceosome"/>
    <property type="evidence" value="ECO:0007669"/>
    <property type="project" value="InterPro"/>
</dbReference>
<comment type="similarity">
    <text evidence="1">Belongs to the CWC16 family.</text>
</comment>
<evidence type="ECO:0000313" key="3">
    <source>
        <dbReference type="Proteomes" id="UP000053268"/>
    </source>
</evidence>
<protein>
    <submittedName>
        <fullName evidence="2">Coiled-coil domain-containing protein 130-like</fullName>
    </submittedName>
</protein>
<dbReference type="STRING" id="66420.A0A194QHU6"/>
<dbReference type="Proteomes" id="UP000053268">
    <property type="component" value="Unassembled WGS sequence"/>
</dbReference>